<comment type="subcellular location">
    <subcellularLocation>
        <location evidence="1">Cell membrane</location>
        <topology evidence="1">Multi-pass membrane protein</topology>
    </subcellularLocation>
</comment>
<feature type="domain" description="PLD phosphodiesterase" evidence="14">
    <location>
        <begin position="244"/>
        <end position="271"/>
    </location>
</feature>
<evidence type="ECO:0000256" key="11">
    <source>
        <dbReference type="ARBA" id="ARBA00023264"/>
    </source>
</evidence>
<evidence type="ECO:0000256" key="3">
    <source>
        <dbReference type="ARBA" id="ARBA00022516"/>
    </source>
</evidence>
<dbReference type="PROSITE" id="PS50035">
    <property type="entry name" value="PLD"/>
    <property type="match status" value="2"/>
</dbReference>
<feature type="transmembrane region" description="Helical" evidence="13">
    <location>
        <begin position="37"/>
        <end position="57"/>
    </location>
</feature>
<name>A0A9D1PGU0_9FIRM</name>
<dbReference type="InterPro" id="IPR025202">
    <property type="entry name" value="PLD-like_dom"/>
</dbReference>
<dbReference type="PANTHER" id="PTHR21248:SF22">
    <property type="entry name" value="PHOSPHOLIPASE D"/>
    <property type="match status" value="1"/>
</dbReference>
<dbReference type="GO" id="GO:0032049">
    <property type="term" value="P:cardiolipin biosynthetic process"/>
    <property type="evidence" value="ECO:0007669"/>
    <property type="project" value="UniProtKB-UniRule"/>
</dbReference>
<dbReference type="AlphaFoldDB" id="A0A9D1PGU0"/>
<evidence type="ECO:0000256" key="6">
    <source>
        <dbReference type="ARBA" id="ARBA00022737"/>
    </source>
</evidence>
<dbReference type="NCBIfam" id="TIGR04265">
    <property type="entry name" value="bac_cardiolipin"/>
    <property type="match status" value="1"/>
</dbReference>
<dbReference type="InterPro" id="IPR001736">
    <property type="entry name" value="PLipase_D/transphosphatidylase"/>
</dbReference>
<keyword evidence="7 13" id="KW-1133">Transmembrane helix</keyword>
<dbReference type="EMBL" id="DXIE01000025">
    <property type="protein sequence ID" value="HIV61866.1"/>
    <property type="molecule type" value="Genomic_DNA"/>
</dbReference>
<keyword evidence="5 13" id="KW-0812">Transmembrane</keyword>
<dbReference type="SMART" id="SM00155">
    <property type="entry name" value="PLDc"/>
    <property type="match status" value="2"/>
</dbReference>
<keyword evidence="11" id="KW-1208">Phospholipid metabolism</keyword>
<evidence type="ECO:0000256" key="10">
    <source>
        <dbReference type="ARBA" id="ARBA00023209"/>
    </source>
</evidence>
<keyword evidence="9 13" id="KW-0472">Membrane</keyword>
<keyword evidence="6" id="KW-0677">Repeat</keyword>
<evidence type="ECO:0000256" key="13">
    <source>
        <dbReference type="SAM" id="Phobius"/>
    </source>
</evidence>
<reference evidence="15" key="1">
    <citation type="journal article" date="2021" name="PeerJ">
        <title>Extensive microbial diversity within the chicken gut microbiome revealed by metagenomics and culture.</title>
        <authorList>
            <person name="Gilroy R."/>
            <person name="Ravi A."/>
            <person name="Getino M."/>
            <person name="Pursley I."/>
            <person name="Horton D.L."/>
            <person name="Alikhan N.F."/>
            <person name="Baker D."/>
            <person name="Gharbi K."/>
            <person name="Hall N."/>
            <person name="Watson M."/>
            <person name="Adriaenssens E.M."/>
            <person name="Foster-Nyarko E."/>
            <person name="Jarju S."/>
            <person name="Secka A."/>
            <person name="Antonio M."/>
            <person name="Oren A."/>
            <person name="Chaudhuri R.R."/>
            <person name="La Ragione R."/>
            <person name="Hildebrand F."/>
            <person name="Pallen M.J."/>
        </authorList>
    </citation>
    <scope>NUCLEOTIDE SEQUENCE</scope>
    <source>
        <strain evidence="15">CHK193-4272</strain>
    </source>
</reference>
<evidence type="ECO:0000256" key="8">
    <source>
        <dbReference type="ARBA" id="ARBA00023098"/>
    </source>
</evidence>
<dbReference type="GO" id="GO:0008808">
    <property type="term" value="F:cardiolipin synthase activity"/>
    <property type="evidence" value="ECO:0007669"/>
    <property type="project" value="UniProtKB-UniRule"/>
</dbReference>
<dbReference type="InterPro" id="IPR022924">
    <property type="entry name" value="Cardiolipin_synthase"/>
</dbReference>
<dbReference type="PANTHER" id="PTHR21248">
    <property type="entry name" value="CARDIOLIPIN SYNTHASE"/>
    <property type="match status" value="1"/>
</dbReference>
<evidence type="ECO:0000256" key="2">
    <source>
        <dbReference type="ARBA" id="ARBA00022475"/>
    </source>
</evidence>
<proteinExistence type="predicted"/>
<dbReference type="SUPFAM" id="SSF56024">
    <property type="entry name" value="Phospholipase D/nuclease"/>
    <property type="match status" value="2"/>
</dbReference>
<dbReference type="Pfam" id="PF13091">
    <property type="entry name" value="PLDc_2"/>
    <property type="match status" value="2"/>
</dbReference>
<sequence length="508" mass="58486">MKSFLGKIIGDRRIVGGLILIIQMCLFIWLLNNIFLIFPWVDVACTILSLCIVVWIVRKNDNPSYKIPWIILILIFPLFGGLFYLMWGNTPLNRSRASHKFEPITPDFSQHKSTPAKNRLISAMPRQSRRTQYIENVSGLPVWGETSTRYFSVGEHQFDAMCIELKKAQKFIFMEYFIIEPGEMWQPILDILCEKVKNGVEVRVMYDDAGCITKLPLNYDKYLNSLGIKAVRFNRFIPTLNTYLNYRDHRKITVIDGNVGYMGGTNIADEYINRSSPFGHWKDTSLELRGAGVANMTEMFLEMWEYATSTITNNHEKYKPTIERPADGYVQPFGDSPLDDFNVGETVYMQIVNNARKYVYITTPYLVLDNEMITALVTAAQSGIDVRIITPGVPDKKLVYMVTRSFYQQLYKFGVKIYEYTPGFLHAKMIVSDDDVAVVGTINMDFRSFFMHFECGTVLYGGKVIEEIKTDIEEIMVQSRLVDDRWFKDTPWLASILASILRLLAPLL</sequence>
<dbReference type="CDD" id="cd09154">
    <property type="entry name" value="PLDc_SMU_988_like_1"/>
    <property type="match status" value="1"/>
</dbReference>
<evidence type="ECO:0000256" key="1">
    <source>
        <dbReference type="ARBA" id="ARBA00004651"/>
    </source>
</evidence>
<keyword evidence="8" id="KW-0443">Lipid metabolism</keyword>
<comment type="caution">
    <text evidence="15">The sequence shown here is derived from an EMBL/GenBank/DDBJ whole genome shotgun (WGS) entry which is preliminary data.</text>
</comment>
<keyword evidence="3" id="KW-0444">Lipid biosynthesis</keyword>
<evidence type="ECO:0000313" key="15">
    <source>
        <dbReference type="EMBL" id="HIV61866.1"/>
    </source>
</evidence>
<evidence type="ECO:0000259" key="14">
    <source>
        <dbReference type="PROSITE" id="PS50035"/>
    </source>
</evidence>
<feature type="domain" description="PLD phosphodiesterase" evidence="14">
    <location>
        <begin position="421"/>
        <end position="448"/>
    </location>
</feature>
<protein>
    <recommendedName>
        <fullName evidence="12">Cardiolipin synthase</fullName>
        <ecNumber evidence="12">2.7.8.-</ecNumber>
    </recommendedName>
</protein>
<evidence type="ECO:0000313" key="16">
    <source>
        <dbReference type="Proteomes" id="UP000886808"/>
    </source>
</evidence>
<evidence type="ECO:0000256" key="5">
    <source>
        <dbReference type="ARBA" id="ARBA00022692"/>
    </source>
</evidence>
<dbReference type="Proteomes" id="UP000886808">
    <property type="component" value="Unassembled WGS sequence"/>
</dbReference>
<evidence type="ECO:0000256" key="4">
    <source>
        <dbReference type="ARBA" id="ARBA00022679"/>
    </source>
</evidence>
<gene>
    <name evidence="15" type="primary">cls</name>
    <name evidence="15" type="ORF">H9746_03330</name>
</gene>
<evidence type="ECO:0000256" key="12">
    <source>
        <dbReference type="NCBIfam" id="TIGR04265"/>
    </source>
</evidence>
<dbReference type="Gene3D" id="3.30.870.10">
    <property type="entry name" value="Endonuclease Chain A"/>
    <property type="match status" value="2"/>
</dbReference>
<dbReference type="CDD" id="cd09160">
    <property type="entry name" value="PLDc_SMU_988_like_2"/>
    <property type="match status" value="1"/>
</dbReference>
<feature type="transmembrane region" description="Helical" evidence="13">
    <location>
        <begin position="12"/>
        <end position="31"/>
    </location>
</feature>
<dbReference type="GO" id="GO:0005886">
    <property type="term" value="C:plasma membrane"/>
    <property type="evidence" value="ECO:0007669"/>
    <property type="project" value="UniProtKB-SubCell"/>
</dbReference>
<keyword evidence="2" id="KW-1003">Cell membrane</keyword>
<reference evidence="15" key="2">
    <citation type="submission" date="2021-04" db="EMBL/GenBank/DDBJ databases">
        <authorList>
            <person name="Gilroy R."/>
        </authorList>
    </citation>
    <scope>NUCLEOTIDE SEQUENCE</scope>
    <source>
        <strain evidence="15">CHK193-4272</strain>
    </source>
</reference>
<dbReference type="Pfam" id="PF13396">
    <property type="entry name" value="PLDc_N"/>
    <property type="match status" value="1"/>
</dbReference>
<feature type="transmembrane region" description="Helical" evidence="13">
    <location>
        <begin position="69"/>
        <end position="87"/>
    </location>
</feature>
<accession>A0A9D1PGU0</accession>
<evidence type="ECO:0000256" key="7">
    <source>
        <dbReference type="ARBA" id="ARBA00022989"/>
    </source>
</evidence>
<keyword evidence="4" id="KW-0808">Transferase</keyword>
<organism evidence="15 16">
    <name type="scientific">Candidatus Butyricicoccus avistercoris</name>
    <dbReference type="NCBI Taxonomy" id="2838518"/>
    <lineage>
        <taxon>Bacteria</taxon>
        <taxon>Bacillati</taxon>
        <taxon>Bacillota</taxon>
        <taxon>Clostridia</taxon>
        <taxon>Eubacteriales</taxon>
        <taxon>Butyricicoccaceae</taxon>
        <taxon>Butyricicoccus</taxon>
    </lineage>
</organism>
<keyword evidence="10" id="KW-0594">Phospholipid biosynthesis</keyword>
<dbReference type="EC" id="2.7.8.-" evidence="12"/>
<dbReference type="InterPro" id="IPR027379">
    <property type="entry name" value="CLS_N"/>
</dbReference>
<evidence type="ECO:0000256" key="9">
    <source>
        <dbReference type="ARBA" id="ARBA00023136"/>
    </source>
</evidence>